<comment type="caution">
    <text evidence="2">The sequence shown here is derived from an EMBL/GenBank/DDBJ whole genome shotgun (WGS) entry which is preliminary data.</text>
</comment>
<name>A0AAV4P8K3_CAEEX</name>
<keyword evidence="3" id="KW-1185">Reference proteome</keyword>
<dbReference type="AlphaFoldDB" id="A0AAV4P8K3"/>
<evidence type="ECO:0000313" key="3">
    <source>
        <dbReference type="Proteomes" id="UP001054945"/>
    </source>
</evidence>
<organism evidence="2 3">
    <name type="scientific">Caerostris extrusa</name>
    <name type="common">Bark spider</name>
    <name type="synonym">Caerostris bankana</name>
    <dbReference type="NCBI Taxonomy" id="172846"/>
    <lineage>
        <taxon>Eukaryota</taxon>
        <taxon>Metazoa</taxon>
        <taxon>Ecdysozoa</taxon>
        <taxon>Arthropoda</taxon>
        <taxon>Chelicerata</taxon>
        <taxon>Arachnida</taxon>
        <taxon>Araneae</taxon>
        <taxon>Araneomorphae</taxon>
        <taxon>Entelegynae</taxon>
        <taxon>Araneoidea</taxon>
        <taxon>Araneidae</taxon>
        <taxon>Caerostris</taxon>
    </lineage>
</organism>
<gene>
    <name evidence="2" type="ORF">CEXT_100261</name>
</gene>
<evidence type="ECO:0000313" key="2">
    <source>
        <dbReference type="EMBL" id="GIX92496.1"/>
    </source>
</evidence>
<sequence length="111" mass="13446">MAFHDKNDFDKQKKKIIREEEQIKKKKNQKFDSDTLPRIPNQAVQKIFEMSLRIALHQEDSVWSFGVRKLLKLSRSLPNSILKRLPKNSTTHVKWHWVHFRKWNRNSHSDQ</sequence>
<dbReference type="Proteomes" id="UP001054945">
    <property type="component" value="Unassembled WGS sequence"/>
</dbReference>
<evidence type="ECO:0000256" key="1">
    <source>
        <dbReference type="SAM" id="MobiDB-lite"/>
    </source>
</evidence>
<dbReference type="EMBL" id="BPLR01004132">
    <property type="protein sequence ID" value="GIX92496.1"/>
    <property type="molecule type" value="Genomic_DNA"/>
</dbReference>
<protein>
    <submittedName>
        <fullName evidence="2">Uncharacterized protein</fullName>
    </submittedName>
</protein>
<reference evidence="2 3" key="1">
    <citation type="submission" date="2021-06" db="EMBL/GenBank/DDBJ databases">
        <title>Caerostris extrusa draft genome.</title>
        <authorList>
            <person name="Kono N."/>
            <person name="Arakawa K."/>
        </authorList>
    </citation>
    <scope>NUCLEOTIDE SEQUENCE [LARGE SCALE GENOMIC DNA]</scope>
</reference>
<feature type="region of interest" description="Disordered" evidence="1">
    <location>
        <begin position="1"/>
        <end position="20"/>
    </location>
</feature>
<proteinExistence type="predicted"/>
<accession>A0AAV4P8K3</accession>